<evidence type="ECO:0000259" key="2">
    <source>
        <dbReference type="Pfam" id="PF05232"/>
    </source>
</evidence>
<feature type="transmembrane region" description="Helical" evidence="1">
    <location>
        <begin position="78"/>
        <end position="100"/>
    </location>
</feature>
<dbReference type="OrthoDB" id="1631120at2"/>
<dbReference type="InterPro" id="IPR058208">
    <property type="entry name" value="PACE"/>
</dbReference>
<feature type="transmembrane region" description="Helical" evidence="1">
    <location>
        <begin position="37"/>
        <end position="58"/>
    </location>
</feature>
<dbReference type="eggNOG" id="COG4125">
    <property type="taxonomic scope" value="Bacteria"/>
</dbReference>
<dbReference type="RefSeq" id="WP_018304658.1">
    <property type="nucleotide sequence ID" value="NZ_KB902314.1"/>
</dbReference>
<feature type="transmembrane region" description="Helical" evidence="1">
    <location>
        <begin position="112"/>
        <end position="132"/>
    </location>
</feature>
<reference evidence="3 4" key="1">
    <citation type="submission" date="2013-01" db="EMBL/GenBank/DDBJ databases">
        <authorList>
            <person name="Fiebig A."/>
            <person name="Goeker M."/>
            <person name="Klenk H.-P.P."/>
        </authorList>
    </citation>
    <scope>NUCLEOTIDE SEQUENCE [LARGE SCALE GENOMIC DNA]</scope>
    <source>
        <strain evidence="3 4">DSM 24838</strain>
    </source>
</reference>
<dbReference type="STRING" id="1123501.Wenmar_00546"/>
<evidence type="ECO:0000256" key="1">
    <source>
        <dbReference type="SAM" id="Phobius"/>
    </source>
</evidence>
<feature type="domain" description="Chlorhexidine efflux transporter" evidence="2">
    <location>
        <begin position="2"/>
        <end position="64"/>
    </location>
</feature>
<dbReference type="NCBIfam" id="NF033664">
    <property type="entry name" value="PACE_transport"/>
    <property type="match status" value="1"/>
</dbReference>
<dbReference type="PATRIC" id="fig|1123501.6.peg.606"/>
<organism evidence="3 4">
    <name type="scientific">Wenxinia marina DSM 24838</name>
    <dbReference type="NCBI Taxonomy" id="1123501"/>
    <lineage>
        <taxon>Bacteria</taxon>
        <taxon>Pseudomonadati</taxon>
        <taxon>Pseudomonadota</taxon>
        <taxon>Alphaproteobacteria</taxon>
        <taxon>Rhodobacterales</taxon>
        <taxon>Roseobacteraceae</taxon>
        <taxon>Wenxinia</taxon>
    </lineage>
</organism>
<accession>A0A0D0QFZ3</accession>
<dbReference type="Proteomes" id="UP000035100">
    <property type="component" value="Unassembled WGS sequence"/>
</dbReference>
<sequence>MRRTADRIRYAVSFEIIGLLLVVPLGAIAFHHPVDEIGVVAIVGATAATAWNYVYNLIFDRAMQHRLGHTAKTPALRVLHAVLFEAGLLALLLPFIAWWLGIGLVEALVMDLGFAAFYLVYAFVFGWIYDLVFPIPAARQA</sequence>
<dbReference type="AlphaFoldDB" id="A0A0D0QFZ3"/>
<evidence type="ECO:0000313" key="4">
    <source>
        <dbReference type="Proteomes" id="UP000035100"/>
    </source>
</evidence>
<feature type="transmembrane region" description="Helical" evidence="1">
    <location>
        <begin position="12"/>
        <end position="31"/>
    </location>
</feature>
<keyword evidence="1" id="KW-0472">Membrane</keyword>
<name>A0A0D0QFZ3_9RHOB</name>
<proteinExistence type="predicted"/>
<keyword evidence="1" id="KW-0812">Transmembrane</keyword>
<dbReference type="EMBL" id="AONG01000003">
    <property type="protein sequence ID" value="KIQ71167.1"/>
    <property type="molecule type" value="Genomic_DNA"/>
</dbReference>
<dbReference type="InterPro" id="IPR007896">
    <property type="entry name" value="BTP_bacteria"/>
</dbReference>
<keyword evidence="4" id="KW-1185">Reference proteome</keyword>
<comment type="caution">
    <text evidence="3">The sequence shown here is derived from an EMBL/GenBank/DDBJ whole genome shotgun (WGS) entry which is preliminary data.</text>
</comment>
<protein>
    <submittedName>
        <fullName evidence="3">Putative membrane protein</fullName>
    </submittedName>
</protein>
<gene>
    <name evidence="3" type="ORF">Wenmar_00546</name>
</gene>
<dbReference type="Pfam" id="PF05232">
    <property type="entry name" value="BTP"/>
    <property type="match status" value="2"/>
</dbReference>
<evidence type="ECO:0000313" key="3">
    <source>
        <dbReference type="EMBL" id="KIQ71167.1"/>
    </source>
</evidence>
<feature type="domain" description="Chlorhexidine efflux transporter" evidence="2">
    <location>
        <begin position="72"/>
        <end position="134"/>
    </location>
</feature>
<keyword evidence="1" id="KW-1133">Transmembrane helix</keyword>